<dbReference type="Pfam" id="PF05572">
    <property type="entry name" value="Peptidase_M43"/>
    <property type="match status" value="1"/>
</dbReference>
<dbReference type="InterPro" id="IPR008754">
    <property type="entry name" value="Peptidase_M43"/>
</dbReference>
<keyword evidence="8" id="KW-1015">Disulfide bond</keyword>
<evidence type="ECO:0000256" key="1">
    <source>
        <dbReference type="ARBA" id="ARBA00008721"/>
    </source>
</evidence>
<feature type="region of interest" description="Disordered" evidence="9">
    <location>
        <begin position="193"/>
        <end position="213"/>
    </location>
</feature>
<protein>
    <recommendedName>
        <fullName evidence="11">Peptidase M43 pregnancy-associated plasma-A domain-containing protein</fullName>
    </recommendedName>
</protein>
<dbReference type="EMBL" id="KN822963">
    <property type="protein sequence ID" value="KIO31447.1"/>
    <property type="molecule type" value="Genomic_DNA"/>
</dbReference>
<keyword evidence="13" id="KW-1185">Reference proteome</keyword>
<evidence type="ECO:0000256" key="7">
    <source>
        <dbReference type="ARBA" id="ARBA00023049"/>
    </source>
</evidence>
<dbReference type="Proteomes" id="UP000054248">
    <property type="component" value="Unassembled WGS sequence"/>
</dbReference>
<accession>A0A0C3MCG9</accession>
<reference evidence="12 13" key="1">
    <citation type="submission" date="2014-04" db="EMBL/GenBank/DDBJ databases">
        <authorList>
            <consortium name="DOE Joint Genome Institute"/>
            <person name="Kuo A."/>
            <person name="Girlanda M."/>
            <person name="Perotto S."/>
            <person name="Kohler A."/>
            <person name="Nagy L.G."/>
            <person name="Floudas D."/>
            <person name="Copeland A."/>
            <person name="Barry K.W."/>
            <person name="Cichocki N."/>
            <person name="Veneault-Fourrey C."/>
            <person name="LaButti K."/>
            <person name="Lindquist E.A."/>
            <person name="Lipzen A."/>
            <person name="Lundell T."/>
            <person name="Morin E."/>
            <person name="Murat C."/>
            <person name="Sun H."/>
            <person name="Tunlid A."/>
            <person name="Henrissat B."/>
            <person name="Grigoriev I.V."/>
            <person name="Hibbett D.S."/>
            <person name="Martin F."/>
            <person name="Nordberg H.P."/>
            <person name="Cantor M.N."/>
            <person name="Hua S.X."/>
        </authorList>
    </citation>
    <scope>NUCLEOTIDE SEQUENCE [LARGE SCALE GENOMIC DNA]</scope>
    <source>
        <strain evidence="12 13">MUT 4182</strain>
    </source>
</reference>
<keyword evidence="2" id="KW-0645">Protease</keyword>
<evidence type="ECO:0000313" key="13">
    <source>
        <dbReference type="Proteomes" id="UP000054248"/>
    </source>
</evidence>
<dbReference type="HOGENOM" id="CLU_048726_1_1_1"/>
<keyword evidence="3" id="KW-0479">Metal-binding</keyword>
<dbReference type="AlphaFoldDB" id="A0A0C3MCG9"/>
<dbReference type="MEROPS" id="M43.008"/>
<evidence type="ECO:0000256" key="2">
    <source>
        <dbReference type="ARBA" id="ARBA00022670"/>
    </source>
</evidence>
<evidence type="ECO:0000256" key="3">
    <source>
        <dbReference type="ARBA" id="ARBA00022723"/>
    </source>
</evidence>
<keyword evidence="6" id="KW-0862">Zinc</keyword>
<evidence type="ECO:0000256" key="5">
    <source>
        <dbReference type="ARBA" id="ARBA00022801"/>
    </source>
</evidence>
<keyword evidence="5" id="KW-0378">Hydrolase</keyword>
<dbReference type="OrthoDB" id="536211at2759"/>
<dbReference type="InterPro" id="IPR024079">
    <property type="entry name" value="MetalloPept_cat_dom_sf"/>
</dbReference>
<evidence type="ECO:0000256" key="10">
    <source>
        <dbReference type="SAM" id="SignalP"/>
    </source>
</evidence>
<dbReference type="GO" id="GO:0008237">
    <property type="term" value="F:metallopeptidase activity"/>
    <property type="evidence" value="ECO:0007669"/>
    <property type="project" value="UniProtKB-KW"/>
</dbReference>
<dbReference type="STRING" id="1051891.A0A0C3MCG9"/>
<gene>
    <name evidence="12" type="ORF">M407DRAFT_19587</name>
</gene>
<keyword evidence="4 10" id="KW-0732">Signal</keyword>
<proteinExistence type="inferred from homology"/>
<dbReference type="GO" id="GO:0006508">
    <property type="term" value="P:proteolysis"/>
    <property type="evidence" value="ECO:0007669"/>
    <property type="project" value="UniProtKB-KW"/>
</dbReference>
<name>A0A0C3MCG9_9AGAM</name>
<evidence type="ECO:0000256" key="4">
    <source>
        <dbReference type="ARBA" id="ARBA00022729"/>
    </source>
</evidence>
<organism evidence="12 13">
    <name type="scientific">Tulasnella calospora MUT 4182</name>
    <dbReference type="NCBI Taxonomy" id="1051891"/>
    <lineage>
        <taxon>Eukaryota</taxon>
        <taxon>Fungi</taxon>
        <taxon>Dikarya</taxon>
        <taxon>Basidiomycota</taxon>
        <taxon>Agaricomycotina</taxon>
        <taxon>Agaricomycetes</taxon>
        <taxon>Cantharellales</taxon>
        <taxon>Tulasnellaceae</taxon>
        <taxon>Tulasnella</taxon>
    </lineage>
</organism>
<evidence type="ECO:0000256" key="9">
    <source>
        <dbReference type="SAM" id="MobiDB-lite"/>
    </source>
</evidence>
<keyword evidence="7" id="KW-0482">Metalloprotease</keyword>
<evidence type="ECO:0000313" key="12">
    <source>
        <dbReference type="EMBL" id="KIO31447.1"/>
    </source>
</evidence>
<dbReference type="PANTHER" id="PTHR47466">
    <property type="match status" value="1"/>
</dbReference>
<comment type="similarity">
    <text evidence="1">Belongs to the peptidase M43B family.</text>
</comment>
<dbReference type="Gene3D" id="3.40.390.10">
    <property type="entry name" value="Collagenase (Catalytic Domain)"/>
    <property type="match status" value="2"/>
</dbReference>
<feature type="chain" id="PRO_5002166808" description="Peptidase M43 pregnancy-associated plasma-A domain-containing protein" evidence="10">
    <location>
        <begin position="20"/>
        <end position="279"/>
    </location>
</feature>
<reference evidence="13" key="2">
    <citation type="submission" date="2015-01" db="EMBL/GenBank/DDBJ databases">
        <title>Evolutionary Origins and Diversification of the Mycorrhizal Mutualists.</title>
        <authorList>
            <consortium name="DOE Joint Genome Institute"/>
            <consortium name="Mycorrhizal Genomics Consortium"/>
            <person name="Kohler A."/>
            <person name="Kuo A."/>
            <person name="Nagy L.G."/>
            <person name="Floudas D."/>
            <person name="Copeland A."/>
            <person name="Barry K.W."/>
            <person name="Cichocki N."/>
            <person name="Veneault-Fourrey C."/>
            <person name="LaButti K."/>
            <person name="Lindquist E.A."/>
            <person name="Lipzen A."/>
            <person name="Lundell T."/>
            <person name="Morin E."/>
            <person name="Murat C."/>
            <person name="Riley R."/>
            <person name="Ohm R."/>
            <person name="Sun H."/>
            <person name="Tunlid A."/>
            <person name="Henrissat B."/>
            <person name="Grigoriev I.V."/>
            <person name="Hibbett D.S."/>
            <person name="Martin F."/>
        </authorList>
    </citation>
    <scope>NUCLEOTIDE SEQUENCE [LARGE SCALE GENOMIC DNA]</scope>
    <source>
        <strain evidence="13">MUT 4182</strain>
    </source>
</reference>
<evidence type="ECO:0000259" key="11">
    <source>
        <dbReference type="Pfam" id="PF05572"/>
    </source>
</evidence>
<sequence length="279" mass="29580">MLNLVTIIVTLSAATILIAAPSGDPAIKPRRCASHPTMGQVAKVEQVFKQQLQAQGVNNLSEASTGLSASIPVYWHIIHVGANATVDDGGKVPEDQRPYSQGLKITLLFRFNEIGLESPSQTEAKESLRKGDVATLNIYTVGFKSGSGEGLVGYATFPSDYGKAPKDDGVDRPQCMRSDIGWASIRGGCTGEGDAVDDTPPEASASSGCPTDRDTCTGDKFTDRIHNCMDYSYDSCMTEFTAGQIERLKGQIATFRGIGKLAPSPSGSNGAITRGTRLN</sequence>
<feature type="signal peptide" evidence="10">
    <location>
        <begin position="1"/>
        <end position="19"/>
    </location>
</feature>
<evidence type="ECO:0000256" key="8">
    <source>
        <dbReference type="ARBA" id="ARBA00023157"/>
    </source>
</evidence>
<feature type="domain" description="Peptidase M43 pregnancy-associated plasma-A" evidence="11">
    <location>
        <begin position="186"/>
        <end position="252"/>
    </location>
</feature>
<dbReference type="PANTHER" id="PTHR47466:SF1">
    <property type="entry name" value="METALLOPROTEASE MEP1 (AFU_ORTHOLOGUE AFUA_1G07730)-RELATED"/>
    <property type="match status" value="1"/>
</dbReference>
<dbReference type="GO" id="GO:0046872">
    <property type="term" value="F:metal ion binding"/>
    <property type="evidence" value="ECO:0007669"/>
    <property type="project" value="UniProtKB-KW"/>
</dbReference>
<evidence type="ECO:0000256" key="6">
    <source>
        <dbReference type="ARBA" id="ARBA00022833"/>
    </source>
</evidence>